<proteinExistence type="predicted"/>
<evidence type="ECO:0000313" key="2">
    <source>
        <dbReference type="Proteomes" id="UP001549146"/>
    </source>
</evidence>
<comment type="caution">
    <text evidence="1">The sequence shown here is derived from an EMBL/GenBank/DDBJ whole genome shotgun (WGS) entry which is preliminary data.</text>
</comment>
<dbReference type="RefSeq" id="WP_354509338.1">
    <property type="nucleotide sequence ID" value="NZ_JBEPMO010000010.1"/>
</dbReference>
<protein>
    <submittedName>
        <fullName evidence="1">Uncharacterized protein</fullName>
    </submittedName>
</protein>
<evidence type="ECO:0000313" key="1">
    <source>
        <dbReference type="EMBL" id="MET3732272.1"/>
    </source>
</evidence>
<sequence length="86" mass="9866">MEAELIEKEEVINYHFVKAEANPELTKDKLERAVRLGNEYKGKTQITFMTEDGPKRIETTVWTLTDEFIQIKGGVSIPLKSLVEIN</sequence>
<accession>A0ABV2LXL5</accession>
<name>A0ABV2LXL5_9FLAO</name>
<gene>
    <name evidence="1" type="ORF">ABID46_001861</name>
</gene>
<keyword evidence="2" id="KW-1185">Reference proteome</keyword>
<organism evidence="1 2">
    <name type="scientific">Moheibacter stercoris</name>
    <dbReference type="NCBI Taxonomy" id="1628251"/>
    <lineage>
        <taxon>Bacteria</taxon>
        <taxon>Pseudomonadati</taxon>
        <taxon>Bacteroidota</taxon>
        <taxon>Flavobacteriia</taxon>
        <taxon>Flavobacteriales</taxon>
        <taxon>Weeksellaceae</taxon>
        <taxon>Moheibacter</taxon>
    </lineage>
</organism>
<reference evidence="1 2" key="1">
    <citation type="submission" date="2024-06" db="EMBL/GenBank/DDBJ databases">
        <title>Genomic Encyclopedia of Type Strains, Phase IV (KMG-IV): sequencing the most valuable type-strain genomes for metagenomic binning, comparative biology and taxonomic classification.</title>
        <authorList>
            <person name="Goeker M."/>
        </authorList>
    </citation>
    <scope>NUCLEOTIDE SEQUENCE [LARGE SCALE GENOMIC DNA]</scope>
    <source>
        <strain evidence="1 2">DSM 29388</strain>
    </source>
</reference>
<dbReference type="Proteomes" id="UP001549146">
    <property type="component" value="Unassembled WGS sequence"/>
</dbReference>
<dbReference type="EMBL" id="JBEPMO010000010">
    <property type="protein sequence ID" value="MET3732272.1"/>
    <property type="molecule type" value="Genomic_DNA"/>
</dbReference>